<organism evidence="1 2">
    <name type="scientific">Pistacia integerrima</name>
    <dbReference type="NCBI Taxonomy" id="434235"/>
    <lineage>
        <taxon>Eukaryota</taxon>
        <taxon>Viridiplantae</taxon>
        <taxon>Streptophyta</taxon>
        <taxon>Embryophyta</taxon>
        <taxon>Tracheophyta</taxon>
        <taxon>Spermatophyta</taxon>
        <taxon>Magnoliopsida</taxon>
        <taxon>eudicotyledons</taxon>
        <taxon>Gunneridae</taxon>
        <taxon>Pentapetalae</taxon>
        <taxon>rosids</taxon>
        <taxon>malvids</taxon>
        <taxon>Sapindales</taxon>
        <taxon>Anacardiaceae</taxon>
        <taxon>Pistacia</taxon>
    </lineage>
</organism>
<keyword evidence="2" id="KW-1185">Reference proteome</keyword>
<reference evidence="2" key="1">
    <citation type="journal article" date="2023" name="G3 (Bethesda)">
        <title>Genome assembly and association tests identify interacting loci associated with vigor, precocity, and sex in interspecific pistachio rootstocks.</title>
        <authorList>
            <person name="Palmer W."/>
            <person name="Jacygrad E."/>
            <person name="Sagayaradj S."/>
            <person name="Cavanaugh K."/>
            <person name="Han R."/>
            <person name="Bertier L."/>
            <person name="Beede B."/>
            <person name="Kafkas S."/>
            <person name="Golino D."/>
            <person name="Preece J."/>
            <person name="Michelmore R."/>
        </authorList>
    </citation>
    <scope>NUCLEOTIDE SEQUENCE [LARGE SCALE GENOMIC DNA]</scope>
</reference>
<comment type="caution">
    <text evidence="1">The sequence shown here is derived from an EMBL/GenBank/DDBJ whole genome shotgun (WGS) entry which is preliminary data.</text>
</comment>
<name>A0ACC0XAM4_9ROSI</name>
<dbReference type="Proteomes" id="UP001163603">
    <property type="component" value="Chromosome 13"/>
</dbReference>
<gene>
    <name evidence="1" type="ORF">Pint_21528</name>
</gene>
<protein>
    <submittedName>
        <fullName evidence="1">Uncharacterized protein</fullName>
    </submittedName>
</protein>
<evidence type="ECO:0000313" key="2">
    <source>
        <dbReference type="Proteomes" id="UP001163603"/>
    </source>
</evidence>
<accession>A0ACC0XAM4</accession>
<evidence type="ECO:0000313" key="1">
    <source>
        <dbReference type="EMBL" id="KAJ0013528.1"/>
    </source>
</evidence>
<dbReference type="EMBL" id="CM047748">
    <property type="protein sequence ID" value="KAJ0013528.1"/>
    <property type="molecule type" value="Genomic_DNA"/>
</dbReference>
<proteinExistence type="predicted"/>
<sequence>MFHTIIYQAAFLLG</sequence>